<evidence type="ECO:0000313" key="2">
    <source>
        <dbReference type="EMBL" id="GES24618.1"/>
    </source>
</evidence>
<dbReference type="SUPFAM" id="SSF89796">
    <property type="entry name" value="CoA-transferase family III (CaiB/BaiF)"/>
    <property type="match status" value="1"/>
</dbReference>
<dbReference type="PANTHER" id="PTHR48207:SF3">
    <property type="entry name" value="SUCCINATE--HYDROXYMETHYLGLUTARATE COA-TRANSFERASE"/>
    <property type="match status" value="1"/>
</dbReference>
<dbReference type="RefSeq" id="WP_218038695.1">
    <property type="nucleotide sequence ID" value="NZ_BAAAHM010000044.1"/>
</dbReference>
<protein>
    <submittedName>
        <fullName evidence="2">Formyl-CoA transferase</fullName>
    </submittedName>
</protein>
<dbReference type="InterPro" id="IPR003673">
    <property type="entry name" value="CoA-Trfase_fam_III"/>
</dbReference>
<reference evidence="2 3" key="1">
    <citation type="submission" date="2019-10" db="EMBL/GenBank/DDBJ databases">
        <title>Whole genome shotgun sequence of Acrocarpospora pleiomorpha NBRC 16267.</title>
        <authorList>
            <person name="Ichikawa N."/>
            <person name="Kimura A."/>
            <person name="Kitahashi Y."/>
            <person name="Komaki H."/>
            <person name="Oguchi A."/>
        </authorList>
    </citation>
    <scope>NUCLEOTIDE SEQUENCE [LARGE SCALE GENOMIC DNA]</scope>
    <source>
        <strain evidence="2 3">NBRC 16267</strain>
    </source>
</reference>
<proteinExistence type="predicted"/>
<accession>A0A5M3Y1M7</accession>
<dbReference type="InterPro" id="IPR023606">
    <property type="entry name" value="CoA-Trfase_III_dom_1_sf"/>
</dbReference>
<dbReference type="PANTHER" id="PTHR48207">
    <property type="entry name" value="SUCCINATE--HYDROXYMETHYLGLUTARATE COA-TRANSFERASE"/>
    <property type="match status" value="1"/>
</dbReference>
<name>A0A5M3Y1M7_9ACTN</name>
<dbReference type="GO" id="GO:0008410">
    <property type="term" value="F:CoA-transferase activity"/>
    <property type="evidence" value="ECO:0007669"/>
    <property type="project" value="TreeGrafter"/>
</dbReference>
<evidence type="ECO:0000256" key="1">
    <source>
        <dbReference type="ARBA" id="ARBA00022679"/>
    </source>
</evidence>
<sequence length="408" mass="43424">MSTADVGRTGPQAKAPLDGVVVLELGQIYCGPYCGFLLARLGAKVIKIEPPTGELTRHRTPPGVEPIALTLLNTNKSGVRLNLKTDEGKEVLRSLAERADVIIENYAPGVMDRLGVGYETLKAVNPRLIYASATGFGQSGPYSQLGAMDLTVQAMTGVMASNGFPDTPPVKAGVAVADFAGGTHLALAVVAALYQRDLTGEGQRADVSMQDALLPYLTSNISGYLTNGESHPQRTGNQHGSLSVSPYNVYPTSNGFVAILCAADRHWQRLCDVMGRPDLGADPSLAAMTSRAARSAEVDELVCAWTIELPRATVVTQLMEAGIPVAPVLTVPEVLEDKHLIEREMIQTMEHPTLGPIRAFGSPVQFSASRPVPPTPSPLLGEHSGEVLREVLGFDDSQIEQLRTNGVI</sequence>
<dbReference type="AlphaFoldDB" id="A0A5M3Y1M7"/>
<dbReference type="Gene3D" id="3.40.50.10540">
    <property type="entry name" value="Crotonobetainyl-coa:carnitine coa-transferase, domain 1"/>
    <property type="match status" value="1"/>
</dbReference>
<organism evidence="2 3">
    <name type="scientific">Acrocarpospora pleiomorpha</name>
    <dbReference type="NCBI Taxonomy" id="90975"/>
    <lineage>
        <taxon>Bacteria</taxon>
        <taxon>Bacillati</taxon>
        <taxon>Actinomycetota</taxon>
        <taxon>Actinomycetes</taxon>
        <taxon>Streptosporangiales</taxon>
        <taxon>Streptosporangiaceae</taxon>
        <taxon>Acrocarpospora</taxon>
    </lineage>
</organism>
<evidence type="ECO:0000313" key="3">
    <source>
        <dbReference type="Proteomes" id="UP000377595"/>
    </source>
</evidence>
<keyword evidence="3" id="KW-1185">Reference proteome</keyword>
<dbReference type="InterPro" id="IPR044855">
    <property type="entry name" value="CoA-Trfase_III_dom3_sf"/>
</dbReference>
<comment type="caution">
    <text evidence="2">The sequence shown here is derived from an EMBL/GenBank/DDBJ whole genome shotgun (WGS) entry which is preliminary data.</text>
</comment>
<dbReference type="Pfam" id="PF02515">
    <property type="entry name" value="CoA_transf_3"/>
    <property type="match status" value="1"/>
</dbReference>
<dbReference type="EMBL" id="BLAF01000054">
    <property type="protein sequence ID" value="GES24618.1"/>
    <property type="molecule type" value="Genomic_DNA"/>
</dbReference>
<dbReference type="Proteomes" id="UP000377595">
    <property type="component" value="Unassembled WGS sequence"/>
</dbReference>
<keyword evidence="1 2" id="KW-0808">Transferase</keyword>
<gene>
    <name evidence="2" type="ORF">Aple_075170</name>
</gene>
<dbReference type="InterPro" id="IPR050483">
    <property type="entry name" value="CoA-transferase_III_domain"/>
</dbReference>
<dbReference type="Gene3D" id="3.30.1540.10">
    <property type="entry name" value="formyl-coa transferase, domain 3"/>
    <property type="match status" value="1"/>
</dbReference>